<reference evidence="2 3" key="1">
    <citation type="submission" date="2018-05" db="EMBL/GenBank/DDBJ databases">
        <title>Genomic Encyclopedia of Type Strains, Phase IV (KMG-IV): sequencing the most valuable type-strain genomes for metagenomic binning, comparative biology and taxonomic classification.</title>
        <authorList>
            <person name="Goeker M."/>
        </authorList>
    </citation>
    <scope>NUCLEOTIDE SEQUENCE [LARGE SCALE GENOMIC DNA]</scope>
    <source>
        <strain evidence="2 3">DSM 44704</strain>
    </source>
</reference>
<proteinExistence type="predicted"/>
<protein>
    <submittedName>
        <fullName evidence="2">Uncharacterized protein</fullName>
    </submittedName>
</protein>
<sequence length="120" mass="12983">MTRITTNVVLPKEEWTTIQVPYGSKLVWAKRWGGVGMPGPAPQDHIKLFWSGADQPIGMQTCLIRVGTEQATPSPGNPNPDPASGTSGISDAIAFINNELFLWWKIDMFGNGGGYPPNEG</sequence>
<accession>A0A318K816</accession>
<gene>
    <name evidence="2" type="ORF">DFR70_104439</name>
</gene>
<name>A0A318K816_9NOCA</name>
<dbReference type="AlphaFoldDB" id="A0A318K816"/>
<evidence type="ECO:0000313" key="2">
    <source>
        <dbReference type="EMBL" id="PXX65375.1"/>
    </source>
</evidence>
<organism evidence="2 3">
    <name type="scientific">Nocardia tenerifensis</name>
    <dbReference type="NCBI Taxonomy" id="228006"/>
    <lineage>
        <taxon>Bacteria</taxon>
        <taxon>Bacillati</taxon>
        <taxon>Actinomycetota</taxon>
        <taxon>Actinomycetes</taxon>
        <taxon>Mycobacteriales</taxon>
        <taxon>Nocardiaceae</taxon>
        <taxon>Nocardia</taxon>
    </lineage>
</organism>
<keyword evidence="3" id="KW-1185">Reference proteome</keyword>
<comment type="caution">
    <text evidence="2">The sequence shown here is derived from an EMBL/GenBank/DDBJ whole genome shotgun (WGS) entry which is preliminary data.</text>
</comment>
<dbReference type="Proteomes" id="UP000247569">
    <property type="component" value="Unassembled WGS sequence"/>
</dbReference>
<feature type="region of interest" description="Disordered" evidence="1">
    <location>
        <begin position="68"/>
        <end position="88"/>
    </location>
</feature>
<evidence type="ECO:0000256" key="1">
    <source>
        <dbReference type="SAM" id="MobiDB-lite"/>
    </source>
</evidence>
<dbReference type="RefSeq" id="WP_146251113.1">
    <property type="nucleotide sequence ID" value="NZ_QJKF01000004.1"/>
</dbReference>
<evidence type="ECO:0000313" key="3">
    <source>
        <dbReference type="Proteomes" id="UP000247569"/>
    </source>
</evidence>
<dbReference type="OrthoDB" id="4551812at2"/>
<dbReference type="EMBL" id="QJKF01000004">
    <property type="protein sequence ID" value="PXX65375.1"/>
    <property type="molecule type" value="Genomic_DNA"/>
</dbReference>